<gene>
    <name evidence="1" type="ORF">TorRG33x02_276250</name>
</gene>
<dbReference type="InParanoid" id="A0A2P5CQS2"/>
<dbReference type="Proteomes" id="UP000237000">
    <property type="component" value="Unassembled WGS sequence"/>
</dbReference>
<dbReference type="Pfam" id="PF04749">
    <property type="entry name" value="PLAC8"/>
    <property type="match status" value="1"/>
</dbReference>
<dbReference type="OrthoDB" id="1045822at2759"/>
<feature type="non-terminal residue" evidence="1">
    <location>
        <position position="1"/>
    </location>
</feature>
<protein>
    <recommendedName>
        <fullName evidence="3">PLAC8 motif-containing protein</fullName>
    </recommendedName>
</protein>
<dbReference type="EMBL" id="JXTC01000337">
    <property type="protein sequence ID" value="PON63381.1"/>
    <property type="molecule type" value="Genomic_DNA"/>
</dbReference>
<dbReference type="STRING" id="63057.A0A2P5CQS2"/>
<dbReference type="PANTHER" id="PTHR15907">
    <property type="entry name" value="DUF614 FAMILY PROTEIN-RELATED"/>
    <property type="match status" value="1"/>
</dbReference>
<accession>A0A2P5CQS2</accession>
<evidence type="ECO:0000313" key="2">
    <source>
        <dbReference type="Proteomes" id="UP000237000"/>
    </source>
</evidence>
<evidence type="ECO:0008006" key="3">
    <source>
        <dbReference type="Google" id="ProtNLM"/>
    </source>
</evidence>
<sequence>TCFCPCITFGQIAEIVDKGSSTCGSSGLTYGLINAFTGLACLYSCSYRSRLRGQFNLEESPCVDCLVHFCCECCALCQEYRELKIRGFDLGIGWEANLERQQLGVTAAPIVAPAMTR</sequence>
<comment type="caution">
    <text evidence="1">The sequence shown here is derived from an EMBL/GenBank/DDBJ whole genome shotgun (WGS) entry which is preliminary data.</text>
</comment>
<proteinExistence type="predicted"/>
<reference evidence="2" key="1">
    <citation type="submission" date="2016-06" db="EMBL/GenBank/DDBJ databases">
        <title>Parallel loss of symbiosis genes in relatives of nitrogen-fixing non-legume Parasponia.</title>
        <authorList>
            <person name="Van Velzen R."/>
            <person name="Holmer R."/>
            <person name="Bu F."/>
            <person name="Rutten L."/>
            <person name="Van Zeijl A."/>
            <person name="Liu W."/>
            <person name="Santuari L."/>
            <person name="Cao Q."/>
            <person name="Sharma T."/>
            <person name="Shen D."/>
            <person name="Roswanjaya Y."/>
            <person name="Wardhani T."/>
            <person name="Kalhor M.S."/>
            <person name="Jansen J."/>
            <person name="Van den Hoogen J."/>
            <person name="Gungor B."/>
            <person name="Hartog M."/>
            <person name="Hontelez J."/>
            <person name="Verver J."/>
            <person name="Yang W.-C."/>
            <person name="Schijlen E."/>
            <person name="Repin R."/>
            <person name="Schilthuizen M."/>
            <person name="Schranz E."/>
            <person name="Heidstra R."/>
            <person name="Miyata K."/>
            <person name="Fedorova E."/>
            <person name="Kohlen W."/>
            <person name="Bisseling T."/>
            <person name="Smit S."/>
            <person name="Geurts R."/>
        </authorList>
    </citation>
    <scope>NUCLEOTIDE SEQUENCE [LARGE SCALE GENOMIC DNA]</scope>
    <source>
        <strain evidence="2">cv. RG33-2</strain>
    </source>
</reference>
<dbReference type="NCBIfam" id="TIGR01571">
    <property type="entry name" value="A_thal_Cys_rich"/>
    <property type="match status" value="1"/>
</dbReference>
<name>A0A2P5CQS2_TREOI</name>
<dbReference type="InterPro" id="IPR006461">
    <property type="entry name" value="PLAC_motif_containing"/>
</dbReference>
<organism evidence="1 2">
    <name type="scientific">Trema orientale</name>
    <name type="common">Charcoal tree</name>
    <name type="synonym">Celtis orientalis</name>
    <dbReference type="NCBI Taxonomy" id="63057"/>
    <lineage>
        <taxon>Eukaryota</taxon>
        <taxon>Viridiplantae</taxon>
        <taxon>Streptophyta</taxon>
        <taxon>Embryophyta</taxon>
        <taxon>Tracheophyta</taxon>
        <taxon>Spermatophyta</taxon>
        <taxon>Magnoliopsida</taxon>
        <taxon>eudicotyledons</taxon>
        <taxon>Gunneridae</taxon>
        <taxon>Pentapetalae</taxon>
        <taxon>rosids</taxon>
        <taxon>fabids</taxon>
        <taxon>Rosales</taxon>
        <taxon>Cannabaceae</taxon>
        <taxon>Trema</taxon>
    </lineage>
</organism>
<evidence type="ECO:0000313" key="1">
    <source>
        <dbReference type="EMBL" id="PON63381.1"/>
    </source>
</evidence>
<dbReference type="AlphaFoldDB" id="A0A2P5CQS2"/>
<keyword evidence="2" id="KW-1185">Reference proteome</keyword>